<proteinExistence type="predicted"/>
<keyword evidence="3" id="KW-1185">Reference proteome</keyword>
<dbReference type="EMBL" id="BAAALS010000040">
    <property type="protein sequence ID" value="GAA1774754.1"/>
    <property type="molecule type" value="Genomic_DNA"/>
</dbReference>
<reference evidence="2 3" key="1">
    <citation type="journal article" date="2019" name="Int. J. Syst. Evol. Microbiol.">
        <title>The Global Catalogue of Microorganisms (GCM) 10K type strain sequencing project: providing services to taxonomists for standard genome sequencing and annotation.</title>
        <authorList>
            <consortium name="The Broad Institute Genomics Platform"/>
            <consortium name="The Broad Institute Genome Sequencing Center for Infectious Disease"/>
            <person name="Wu L."/>
            <person name="Ma J."/>
        </authorList>
    </citation>
    <scope>NUCLEOTIDE SEQUENCE [LARGE SCALE GENOMIC DNA]</scope>
    <source>
        <strain evidence="2 3">JCM 13249</strain>
    </source>
</reference>
<accession>A0ABN2L578</accession>
<organism evidence="2 3">
    <name type="scientific">Luedemannella helvata</name>
    <dbReference type="NCBI Taxonomy" id="349315"/>
    <lineage>
        <taxon>Bacteria</taxon>
        <taxon>Bacillati</taxon>
        <taxon>Actinomycetota</taxon>
        <taxon>Actinomycetes</taxon>
        <taxon>Micromonosporales</taxon>
        <taxon>Micromonosporaceae</taxon>
        <taxon>Luedemannella</taxon>
    </lineage>
</organism>
<keyword evidence="1" id="KW-0175">Coiled coil</keyword>
<evidence type="ECO:0000313" key="2">
    <source>
        <dbReference type="EMBL" id="GAA1774754.1"/>
    </source>
</evidence>
<dbReference type="Pfam" id="PF11382">
    <property type="entry name" value="MctB"/>
    <property type="match status" value="1"/>
</dbReference>
<evidence type="ECO:0000313" key="3">
    <source>
        <dbReference type="Proteomes" id="UP001500655"/>
    </source>
</evidence>
<comment type="caution">
    <text evidence="2">The sequence shown here is derived from an EMBL/GenBank/DDBJ whole genome shotgun (WGS) entry which is preliminary data.</text>
</comment>
<evidence type="ECO:0000256" key="1">
    <source>
        <dbReference type="SAM" id="Coils"/>
    </source>
</evidence>
<gene>
    <name evidence="2" type="ORF">GCM10009681_52880</name>
</gene>
<dbReference type="Proteomes" id="UP001500655">
    <property type="component" value="Unassembled WGS sequence"/>
</dbReference>
<dbReference type="RefSeq" id="WP_344087761.1">
    <property type="nucleotide sequence ID" value="NZ_BAAALS010000040.1"/>
</dbReference>
<dbReference type="InterPro" id="IPR021522">
    <property type="entry name" value="MctB"/>
</dbReference>
<name>A0ABN2L578_9ACTN</name>
<protein>
    <submittedName>
        <fullName evidence="2">Copper transporter</fullName>
    </submittedName>
</protein>
<feature type="coiled-coil region" evidence="1">
    <location>
        <begin position="34"/>
        <end position="68"/>
    </location>
</feature>
<sequence length="308" mass="31942">MINFRYHVVSLTAVFLALAIGLVVGTTALNGPISESLKEQVDELGKQNQELRDRINHLEDDVDKREDFASQVAPALLATKLATDRVLVVTLPSGAGYVEDVTQMLTLGGATVTGIVQVNDKFIDPARNDELLDLAHLSLRPSITGTLPTNTDGVEASSALLAAVLLARTPPVPADDLDSVLAAYQKAEYITINENVTGPAGAVVVISGPPVADKDGPRKNAAVVTLVDQFDQAGRIVVAANGLAGDGNVVATVRADPKLKTTVSTVDNVSTPQGRLAAALAVADQIEGRAAGHFGIGSGALLLPKLAP</sequence>